<evidence type="ECO:0000256" key="2">
    <source>
        <dbReference type="SAM" id="SignalP"/>
    </source>
</evidence>
<feature type="region of interest" description="Disordered" evidence="1">
    <location>
        <begin position="65"/>
        <end position="85"/>
    </location>
</feature>
<gene>
    <name evidence="3" type="ORF">LXD69_08600</name>
</gene>
<evidence type="ECO:0000313" key="4">
    <source>
        <dbReference type="Proteomes" id="UP000830454"/>
    </source>
</evidence>
<evidence type="ECO:0000256" key="1">
    <source>
        <dbReference type="SAM" id="MobiDB-lite"/>
    </source>
</evidence>
<sequence>MKHFCLTLLMTLFFSHTINAQFFKKLQDKAQQSMEHALERKTDEKINQTTEATVDTIFETPKKIKKKSKKKKSATQNGNQTEFPGNIFSGNDDAIKYESKYVFPVTATIEVEDLTSNLQKTTMKQSYGKMALLTEMEKNGDPFIIDMKNESAIMLDISNGTAQVMSLEWMEKMMGNQDISSQEASDVVPSVKKTGKTKMMNGYTCHEYNITYDEGRINAWYAPDVKFEYQDYLRGMSKLFSKKKEENPMQLLNTDYGYVMEMTFFNKQSKKQSSMKVIALEEKVRMINMSLFTIQKL</sequence>
<proteinExistence type="predicted"/>
<evidence type="ECO:0000313" key="3">
    <source>
        <dbReference type="EMBL" id="UOX35570.1"/>
    </source>
</evidence>
<dbReference type="RefSeq" id="WP_246918816.1">
    <property type="nucleotide sequence ID" value="NZ_CP090145.1"/>
</dbReference>
<reference evidence="3" key="1">
    <citation type="submission" date="2021-12" db="EMBL/GenBank/DDBJ databases">
        <authorList>
            <person name="Cha I.-T."/>
            <person name="Lee K.-E."/>
            <person name="Park S.-J."/>
        </authorList>
    </citation>
    <scope>NUCLEOTIDE SEQUENCE</scope>
    <source>
        <strain evidence="3">YSM-43</strain>
    </source>
</reference>
<keyword evidence="2" id="KW-0732">Signal</keyword>
<keyword evidence="4" id="KW-1185">Reference proteome</keyword>
<feature type="compositionally biased region" description="Polar residues" evidence="1">
    <location>
        <begin position="74"/>
        <end position="83"/>
    </location>
</feature>
<feature type="signal peptide" evidence="2">
    <location>
        <begin position="1"/>
        <end position="20"/>
    </location>
</feature>
<reference evidence="3" key="2">
    <citation type="submission" date="2022-04" db="EMBL/GenBank/DDBJ databases">
        <title>Complete Genome Sequence of Flavobacterium sediminilitoris YSM-43, Isolated from a Tidal Sediment.</title>
        <authorList>
            <person name="Lee P.A."/>
        </authorList>
    </citation>
    <scope>NUCLEOTIDE SEQUENCE</scope>
    <source>
        <strain evidence="3">YSM-43</strain>
    </source>
</reference>
<dbReference type="EMBL" id="CP090145">
    <property type="protein sequence ID" value="UOX35570.1"/>
    <property type="molecule type" value="Genomic_DNA"/>
</dbReference>
<name>A0ABY4HSH7_9FLAO</name>
<feature type="chain" id="PRO_5045582543" description="DUF4412 domain-containing protein" evidence="2">
    <location>
        <begin position="21"/>
        <end position="297"/>
    </location>
</feature>
<protein>
    <recommendedName>
        <fullName evidence="5">DUF4412 domain-containing protein</fullName>
    </recommendedName>
</protein>
<organism evidence="3 4">
    <name type="scientific">Flavobacterium sediminilitoris</name>
    <dbReference type="NCBI Taxonomy" id="2024526"/>
    <lineage>
        <taxon>Bacteria</taxon>
        <taxon>Pseudomonadati</taxon>
        <taxon>Bacteroidota</taxon>
        <taxon>Flavobacteriia</taxon>
        <taxon>Flavobacteriales</taxon>
        <taxon>Flavobacteriaceae</taxon>
        <taxon>Flavobacterium</taxon>
    </lineage>
</organism>
<dbReference type="Proteomes" id="UP000830454">
    <property type="component" value="Chromosome"/>
</dbReference>
<accession>A0ABY4HSH7</accession>
<evidence type="ECO:0008006" key="5">
    <source>
        <dbReference type="Google" id="ProtNLM"/>
    </source>
</evidence>